<evidence type="ECO:0000256" key="1">
    <source>
        <dbReference type="ARBA" id="ARBA00009477"/>
    </source>
</evidence>
<dbReference type="EMBL" id="CP042344">
    <property type="protein sequence ID" value="QEA12766.1"/>
    <property type="molecule type" value="Genomic_DNA"/>
</dbReference>
<proteinExistence type="inferred from homology"/>
<name>A0A5B8RT94_9BURK</name>
<dbReference type="InterPro" id="IPR006143">
    <property type="entry name" value="RND_pump_MFP"/>
</dbReference>
<dbReference type="Proteomes" id="UP000321199">
    <property type="component" value="Chromosome"/>
</dbReference>
<dbReference type="GO" id="GO:0015562">
    <property type="term" value="F:efflux transmembrane transporter activity"/>
    <property type="evidence" value="ECO:0007669"/>
    <property type="project" value="TreeGrafter"/>
</dbReference>
<dbReference type="Gene3D" id="1.10.287.470">
    <property type="entry name" value="Helix hairpin bin"/>
    <property type="match status" value="1"/>
</dbReference>
<dbReference type="Gene3D" id="2.40.30.170">
    <property type="match status" value="1"/>
</dbReference>
<dbReference type="SUPFAM" id="SSF111369">
    <property type="entry name" value="HlyD-like secretion proteins"/>
    <property type="match status" value="1"/>
</dbReference>
<dbReference type="Pfam" id="PF25989">
    <property type="entry name" value="YknX_C"/>
    <property type="match status" value="1"/>
</dbReference>
<evidence type="ECO:0000313" key="3">
    <source>
        <dbReference type="EMBL" id="QEA12766.1"/>
    </source>
</evidence>
<accession>A0A5B8RT94</accession>
<evidence type="ECO:0000313" key="4">
    <source>
        <dbReference type="Proteomes" id="UP000321199"/>
    </source>
</evidence>
<evidence type="ECO:0000259" key="2">
    <source>
        <dbReference type="Pfam" id="PF25989"/>
    </source>
</evidence>
<sequence length="383" mass="41131">MNFALPKRRTLALFAVLLPLAALLAWVALRSGPMAPVQVTQARVESAQLAPALFGIGTVEARHTTRLGPTVAARVKYLDVDVGDVVRAGQVLGEMEPVDLDERLQALQALRKRSQAALREATARRGFASAQAERYAQLLAAHSTSEELLLTKRQELAVADAVLAAAREDLVRTTADIAALRAQRGQLRLVANKDGIVSAREAEPGSTVVAGQAVLEVIAPASLWINLRLDQISAAGLAPGLPAQIRLRSRRSEPLTGRVLRVEPKADVVTEELLAKVVFEQLPTPLPPLGELAEVTLQLPALAATPVLPNAALHHRRGETGVWQVADGRARFVPVKTGRSDLQGRVQIVAGLQAEDTVIVHSERALTDERRVQQVTRIAGVQP</sequence>
<dbReference type="Gene3D" id="2.40.420.20">
    <property type="match status" value="1"/>
</dbReference>
<protein>
    <submittedName>
        <fullName evidence="3">Efflux RND transporter periplasmic adaptor subunit</fullName>
    </submittedName>
</protein>
<keyword evidence="4" id="KW-1185">Reference proteome</keyword>
<gene>
    <name evidence="3" type="ORF">FOZ74_06855</name>
</gene>
<dbReference type="OrthoDB" id="9806939at2"/>
<reference evidence="3 4" key="1">
    <citation type="submission" date="2019-07" db="EMBL/GenBank/DDBJ databases">
        <title>Complete genome sequence of Comamonas sp. NLF 7-7 isolated from livestock.</title>
        <authorList>
            <person name="Kim D.H."/>
            <person name="Kim J.G."/>
        </authorList>
    </citation>
    <scope>NUCLEOTIDE SEQUENCE [LARGE SCALE GENOMIC DNA]</scope>
    <source>
        <strain evidence="3 4">NLF 7-7</strain>
    </source>
</reference>
<dbReference type="AlphaFoldDB" id="A0A5B8RT94"/>
<organism evidence="3 4">
    <name type="scientific">Comamonas flocculans</name>
    <dbReference type="NCBI Taxonomy" id="2597701"/>
    <lineage>
        <taxon>Bacteria</taxon>
        <taxon>Pseudomonadati</taxon>
        <taxon>Pseudomonadota</taxon>
        <taxon>Betaproteobacteria</taxon>
        <taxon>Burkholderiales</taxon>
        <taxon>Comamonadaceae</taxon>
        <taxon>Comamonas</taxon>
    </lineage>
</organism>
<dbReference type="PANTHER" id="PTHR30469">
    <property type="entry name" value="MULTIDRUG RESISTANCE PROTEIN MDTA"/>
    <property type="match status" value="1"/>
</dbReference>
<dbReference type="PANTHER" id="PTHR30469:SF15">
    <property type="entry name" value="HLYD FAMILY OF SECRETION PROTEINS"/>
    <property type="match status" value="1"/>
</dbReference>
<feature type="domain" description="YknX-like C-terminal permuted SH3-like" evidence="2">
    <location>
        <begin position="307"/>
        <end position="372"/>
    </location>
</feature>
<dbReference type="RefSeq" id="WP_146912360.1">
    <property type="nucleotide sequence ID" value="NZ_CP042344.1"/>
</dbReference>
<dbReference type="NCBIfam" id="TIGR01730">
    <property type="entry name" value="RND_mfp"/>
    <property type="match status" value="1"/>
</dbReference>
<dbReference type="Gene3D" id="2.40.50.100">
    <property type="match status" value="1"/>
</dbReference>
<dbReference type="KEGG" id="cof:FOZ74_06855"/>
<dbReference type="GO" id="GO:1990281">
    <property type="term" value="C:efflux pump complex"/>
    <property type="evidence" value="ECO:0007669"/>
    <property type="project" value="TreeGrafter"/>
</dbReference>
<dbReference type="InterPro" id="IPR058637">
    <property type="entry name" value="YknX-like_C"/>
</dbReference>
<comment type="similarity">
    <text evidence="1">Belongs to the membrane fusion protein (MFP) (TC 8.A.1) family.</text>
</comment>